<reference evidence="2" key="1">
    <citation type="journal article" date="2012" name="Nat. Biotechnol.">
        <title>Reference genome sequence of the model plant Setaria.</title>
        <authorList>
            <person name="Bennetzen J.L."/>
            <person name="Schmutz J."/>
            <person name="Wang H."/>
            <person name="Percifield R."/>
            <person name="Hawkins J."/>
            <person name="Pontaroli A.C."/>
            <person name="Estep M."/>
            <person name="Feng L."/>
            <person name="Vaughn J.N."/>
            <person name="Grimwood J."/>
            <person name="Jenkins J."/>
            <person name="Barry K."/>
            <person name="Lindquist E."/>
            <person name="Hellsten U."/>
            <person name="Deshpande S."/>
            <person name="Wang X."/>
            <person name="Wu X."/>
            <person name="Mitros T."/>
            <person name="Triplett J."/>
            <person name="Yang X."/>
            <person name="Ye C.Y."/>
            <person name="Mauro-Herrera M."/>
            <person name="Wang L."/>
            <person name="Li P."/>
            <person name="Sharma M."/>
            <person name="Sharma R."/>
            <person name="Ronald P.C."/>
            <person name="Panaud O."/>
            <person name="Kellogg E.A."/>
            <person name="Brutnell T.P."/>
            <person name="Doust A.N."/>
            <person name="Tuskan G.A."/>
            <person name="Rokhsar D."/>
            <person name="Devos K.M."/>
        </authorList>
    </citation>
    <scope>NUCLEOTIDE SEQUENCE [LARGE SCALE GENOMIC DNA]</scope>
    <source>
        <strain evidence="2">Yugu1</strain>
    </source>
</reference>
<organism evidence="2">
    <name type="scientific">Setaria italica</name>
    <name type="common">Foxtail millet</name>
    <name type="synonym">Panicum italicum</name>
    <dbReference type="NCBI Taxonomy" id="4555"/>
    <lineage>
        <taxon>Eukaryota</taxon>
        <taxon>Viridiplantae</taxon>
        <taxon>Streptophyta</taxon>
        <taxon>Embryophyta</taxon>
        <taxon>Tracheophyta</taxon>
        <taxon>Spermatophyta</taxon>
        <taxon>Magnoliopsida</taxon>
        <taxon>Liliopsida</taxon>
        <taxon>Poales</taxon>
        <taxon>Poaceae</taxon>
        <taxon>PACMAD clade</taxon>
        <taxon>Panicoideae</taxon>
        <taxon>Panicodae</taxon>
        <taxon>Paniceae</taxon>
        <taxon>Cenchrinae</taxon>
        <taxon>Setaria</taxon>
    </lineage>
</organism>
<sequence>MQAGMRKKAVALTLLTMIVLVASSSARGGAVAAARLHGEAGGGHGHRGRVVAESIPAVDEGKGGAGPSNCTHNFNQHKFGPCPPE</sequence>
<evidence type="ECO:0000313" key="2">
    <source>
        <dbReference type="EMBL" id="RCV11790.1"/>
    </source>
</evidence>
<evidence type="ECO:0000256" key="1">
    <source>
        <dbReference type="SAM" id="SignalP"/>
    </source>
</evidence>
<gene>
    <name evidence="2" type="ORF">SETIT_2G214600v2</name>
</gene>
<feature type="signal peptide" evidence="1">
    <location>
        <begin position="1"/>
        <end position="26"/>
    </location>
</feature>
<reference evidence="2" key="2">
    <citation type="submission" date="2015-07" db="EMBL/GenBank/DDBJ databases">
        <authorList>
            <person name="Noorani M."/>
        </authorList>
    </citation>
    <scope>NUCLEOTIDE SEQUENCE</scope>
    <source>
        <strain evidence="2">Yugu1</strain>
    </source>
</reference>
<protein>
    <submittedName>
        <fullName evidence="2">Uncharacterized protein</fullName>
    </submittedName>
</protein>
<name>A0A368Q3K1_SETIT</name>
<keyword evidence="1" id="KW-0732">Signal</keyword>
<accession>A0A368Q3K1</accession>
<feature type="chain" id="PRO_5016959017" evidence="1">
    <location>
        <begin position="27"/>
        <end position="85"/>
    </location>
</feature>
<dbReference type="OrthoDB" id="695866at2759"/>
<dbReference type="EMBL" id="CM003529">
    <property type="protein sequence ID" value="RCV11790.1"/>
    <property type="molecule type" value="Genomic_DNA"/>
</dbReference>
<proteinExistence type="predicted"/>
<dbReference type="AlphaFoldDB" id="A0A368Q3K1"/>